<dbReference type="EMBL" id="CP001842">
    <property type="protein sequence ID" value="ADB95816.1"/>
    <property type="molecule type" value="Genomic_DNA"/>
</dbReference>
<dbReference type="PROSITE" id="PS50889">
    <property type="entry name" value="S4"/>
    <property type="match status" value="1"/>
</dbReference>
<dbReference type="Proteomes" id="UP000001405">
    <property type="component" value="Chromosome"/>
</dbReference>
<dbReference type="Pfam" id="PF13275">
    <property type="entry name" value="S4_2"/>
    <property type="match status" value="1"/>
</dbReference>
<protein>
    <submittedName>
        <fullName evidence="2">Uncharacterized conserved protein</fullName>
    </submittedName>
</protein>
<dbReference type="HOGENOM" id="CLU_127162_4_0_3"/>
<dbReference type="SUPFAM" id="SSF55174">
    <property type="entry name" value="Alpha-L RNA-binding motif"/>
    <property type="match status" value="1"/>
</dbReference>
<organism evidence="3">
    <name type="scientific">Atelocyanobacterium thalassa (isolate ALOHA)</name>
    <dbReference type="NCBI Taxonomy" id="1453429"/>
    <lineage>
        <taxon>Bacteria</taxon>
        <taxon>Bacillati</taxon>
        <taxon>Cyanobacteriota</taxon>
        <taxon>Cyanophyceae</taxon>
        <taxon>Oscillatoriophycideae</taxon>
        <taxon>Chroococcales</taxon>
        <taxon>Aphanothecaceae</taxon>
        <taxon>Candidatus Atelocyanobacterium</taxon>
        <taxon>Candidatus Atelocyanobacterium thalassae</taxon>
    </lineage>
</organism>
<dbReference type="KEGG" id="cyu:UCYN_11470"/>
<dbReference type="Gene3D" id="3.10.290.10">
    <property type="entry name" value="RNA-binding S4 domain"/>
    <property type="match status" value="1"/>
</dbReference>
<evidence type="ECO:0000313" key="2">
    <source>
        <dbReference type="EMBL" id="ADB95816.1"/>
    </source>
</evidence>
<keyword evidence="1" id="KW-0694">RNA-binding</keyword>
<keyword evidence="3" id="KW-1185">Reference proteome</keyword>
<gene>
    <name evidence="2" type="ordered locus">UCYN_11470</name>
</gene>
<sequence>MQYQTIRLAQFLKWKRLVNSGGEAKFKIQGKEVLLNGNIETQRGKQLITGDIVTFNGIEYKVLLE</sequence>
<name>D3EQR6_ATETH</name>
<dbReference type="RefSeq" id="WP_012954503.1">
    <property type="nucleotide sequence ID" value="NC_013771.1"/>
</dbReference>
<dbReference type="AlphaFoldDB" id="D3EQR6"/>
<evidence type="ECO:0000256" key="1">
    <source>
        <dbReference type="PROSITE-ProRule" id="PRU00182"/>
    </source>
</evidence>
<dbReference type="CDD" id="cd00165">
    <property type="entry name" value="S4"/>
    <property type="match status" value="1"/>
</dbReference>
<accession>D3EQR6</accession>
<dbReference type="InterPro" id="IPR036986">
    <property type="entry name" value="S4_RNA-bd_sf"/>
</dbReference>
<evidence type="ECO:0000313" key="3">
    <source>
        <dbReference type="Proteomes" id="UP000001405"/>
    </source>
</evidence>
<reference evidence="2 3" key="1">
    <citation type="journal article" date="2010" name="Nature">
        <title>Metabolic streamlining in an open-ocean nitrogen-fixing cyanobacterium.</title>
        <authorList>
            <person name="Tripp H.J."/>
            <person name="Bench S.R."/>
            <person name="Turk K.A."/>
            <person name="Foster R.A."/>
            <person name="Desany B.A."/>
            <person name="Niazi F."/>
            <person name="Affourtit J.P."/>
            <person name="Zehr J.P."/>
        </authorList>
    </citation>
    <scope>NUCLEOTIDE SEQUENCE [LARGE SCALE GENOMIC DNA]</scope>
    <source>
        <strain evidence="3">ALOHA</strain>
    </source>
</reference>
<dbReference type="STRING" id="1453429.UCYN_11470"/>
<dbReference type="GO" id="GO:0003723">
    <property type="term" value="F:RNA binding"/>
    <property type="evidence" value="ECO:0007669"/>
    <property type="project" value="UniProtKB-KW"/>
</dbReference>
<proteinExistence type="predicted"/>
<dbReference type="OrthoDB" id="9811532at2"/>